<proteinExistence type="inferred from homology"/>
<gene>
    <name evidence="4" type="ORF">H8730_00930</name>
</gene>
<dbReference type="Pfam" id="PF12850">
    <property type="entry name" value="Metallophos_2"/>
    <property type="match status" value="1"/>
</dbReference>
<comment type="similarity">
    <text evidence="1 2">Belongs to the metallophosphoesterase superfamily. YfcE family.</text>
</comment>
<comment type="caution">
    <text evidence="4">The sequence shown here is derived from an EMBL/GenBank/DDBJ whole genome shotgun (WGS) entry which is preliminary data.</text>
</comment>
<keyword evidence="5" id="KW-1185">Reference proteome</keyword>
<dbReference type="Gene3D" id="3.60.21.10">
    <property type="match status" value="1"/>
</dbReference>
<feature type="domain" description="Calcineurin-like phosphoesterase" evidence="3">
    <location>
        <begin position="1"/>
        <end position="137"/>
    </location>
</feature>
<sequence>MKIAVISDTHGVLRTEVMQALEGCDCILHGGDIGDEAVLIELRKIATVYAVRGNNDRGPWAEELARELTVNLGGYRFYMIHDQKEQTEKAEGADFAIYGHSHRYASEMRGDTLWLNPGSCGRRRFKLPLTFAMLELTRAGYRLQRREI</sequence>
<dbReference type="GO" id="GO:0046872">
    <property type="term" value="F:metal ion binding"/>
    <property type="evidence" value="ECO:0007669"/>
    <property type="project" value="UniProtKB-KW"/>
</dbReference>
<dbReference type="EC" id="3.1.4.-" evidence="2"/>
<protein>
    <recommendedName>
        <fullName evidence="2">Phosphoesterase</fullName>
        <ecNumber evidence="2">3.1.4.-</ecNumber>
    </recommendedName>
</protein>
<accession>A0A926DQB6</accession>
<dbReference type="GO" id="GO:0016787">
    <property type="term" value="F:hydrolase activity"/>
    <property type="evidence" value="ECO:0007669"/>
    <property type="project" value="UniProtKB-UniRule"/>
</dbReference>
<evidence type="ECO:0000256" key="2">
    <source>
        <dbReference type="RuleBase" id="RU362039"/>
    </source>
</evidence>
<dbReference type="RefSeq" id="WP_177718985.1">
    <property type="nucleotide sequence ID" value="NZ_JACRSQ010000001.1"/>
</dbReference>
<dbReference type="InterPro" id="IPR024654">
    <property type="entry name" value="Calcineurin-like_PHP_lpxH"/>
</dbReference>
<evidence type="ECO:0000256" key="1">
    <source>
        <dbReference type="ARBA" id="ARBA00008950"/>
    </source>
</evidence>
<dbReference type="AlphaFoldDB" id="A0A926DQB6"/>
<evidence type="ECO:0000313" key="4">
    <source>
        <dbReference type="EMBL" id="MBC8542113.1"/>
    </source>
</evidence>
<keyword evidence="2" id="KW-0479">Metal-binding</keyword>
<comment type="cofactor">
    <cofactor evidence="2">
        <name>a divalent metal cation</name>
        <dbReference type="ChEBI" id="CHEBI:60240"/>
    </cofactor>
</comment>
<evidence type="ECO:0000313" key="5">
    <source>
        <dbReference type="Proteomes" id="UP000657006"/>
    </source>
</evidence>
<dbReference type="PANTHER" id="PTHR11124">
    <property type="entry name" value="VACUOLAR SORTING PROTEIN VPS29"/>
    <property type="match status" value="1"/>
</dbReference>
<evidence type="ECO:0000259" key="3">
    <source>
        <dbReference type="Pfam" id="PF12850"/>
    </source>
</evidence>
<dbReference type="InterPro" id="IPR000979">
    <property type="entry name" value="Phosphodiesterase_MJ0936/Vps29"/>
</dbReference>
<dbReference type="EMBL" id="JACRSQ010000001">
    <property type="protein sequence ID" value="MBC8542113.1"/>
    <property type="molecule type" value="Genomic_DNA"/>
</dbReference>
<dbReference type="InterPro" id="IPR029052">
    <property type="entry name" value="Metallo-depent_PP-like"/>
</dbReference>
<reference evidence="4" key="1">
    <citation type="submission" date="2020-08" db="EMBL/GenBank/DDBJ databases">
        <title>Genome public.</title>
        <authorList>
            <person name="Liu C."/>
            <person name="Sun Q."/>
        </authorList>
    </citation>
    <scope>NUCLEOTIDE SEQUENCE</scope>
    <source>
        <strain evidence="4">NSJ-32</strain>
    </source>
</reference>
<organism evidence="4 5">
    <name type="scientific">Bianquea renquensis</name>
    <dbReference type="NCBI Taxonomy" id="2763661"/>
    <lineage>
        <taxon>Bacteria</taxon>
        <taxon>Bacillati</taxon>
        <taxon>Bacillota</taxon>
        <taxon>Clostridia</taxon>
        <taxon>Eubacteriales</taxon>
        <taxon>Bianqueaceae</taxon>
        <taxon>Bianquea</taxon>
    </lineage>
</organism>
<name>A0A926DQB6_9FIRM</name>
<dbReference type="SUPFAM" id="SSF56300">
    <property type="entry name" value="Metallo-dependent phosphatases"/>
    <property type="match status" value="1"/>
</dbReference>
<dbReference type="Proteomes" id="UP000657006">
    <property type="component" value="Unassembled WGS sequence"/>
</dbReference>
<dbReference type="NCBIfam" id="TIGR00040">
    <property type="entry name" value="yfcE"/>
    <property type="match status" value="1"/>
</dbReference>